<dbReference type="Proteomes" id="UP000326837">
    <property type="component" value="Chromosome"/>
</dbReference>
<dbReference type="SUPFAM" id="SSF56235">
    <property type="entry name" value="N-terminal nucleophile aminohydrolases (Ntn hydrolases)"/>
    <property type="match status" value="1"/>
</dbReference>
<reference evidence="3" key="1">
    <citation type="submission" date="2019-10" db="EMBL/GenBank/DDBJ databases">
        <title>Lacipirellula parvula gen. nov., sp. nov., representing a lineage of planctomycetes widespread in freshwater anoxic habitats, and description of the family Lacipirellulaceae.</title>
        <authorList>
            <person name="Dedysh S.N."/>
            <person name="Kulichevskaya I.S."/>
            <person name="Beletsky A.V."/>
            <person name="Rakitin A.L."/>
            <person name="Mardanov A.V."/>
            <person name="Ivanova A.A."/>
            <person name="Saltykova V.X."/>
            <person name="Rijpstra W.I.C."/>
            <person name="Sinninghe Damste J.S."/>
            <person name="Ravin N.V."/>
        </authorList>
    </citation>
    <scope>NUCLEOTIDE SEQUENCE [LARGE SCALE GENOMIC DNA]</scope>
    <source>
        <strain evidence="3">PX69</strain>
    </source>
</reference>
<accession>A0A5K7XG94</accession>
<proteinExistence type="predicted"/>
<sequence>MHRLIAAWVVAFGMVAAGAGTLLAKPAESLFTAKKIDGAELRFIGNVPVAILTGTPAEIGRQHAELLAGPGKGMVEFPKRFAERFGVEAFWPLVTQAGKTLVSRAPQSHQQELAAIAANSDITADQLAVGNTLLELRRLGCSAVVVEPARSKTGAPIFGRNFDFPTLGDLDKYSMVIVYRPEGKHAFASIGFPGLVGVISAMNDAGLAAGTLDVERSADGSRKFNPTGEPLAFVFRRIMEECTTVDEAEKLLRSVKPTTWMNLTVCDRNGGATFEITPDHIARRNAENGIVRCTNHFRCDGMSVGEECWRYDALAIDDLADKIEVREVQLALDGANQGAMTLQTMIFEPRDLTLHLAIGKPPVSLNKMEKIALAPLFKH</sequence>
<dbReference type="Gene3D" id="3.60.60.10">
    <property type="entry name" value="Penicillin V Acylase, Chain A"/>
    <property type="match status" value="1"/>
</dbReference>
<dbReference type="InterPro" id="IPR047794">
    <property type="entry name" value="C45_proenzyme-like"/>
</dbReference>
<gene>
    <name evidence="2" type="ORF">PLANPX_5506</name>
</gene>
<evidence type="ECO:0000259" key="1">
    <source>
        <dbReference type="Pfam" id="PF03417"/>
    </source>
</evidence>
<dbReference type="Pfam" id="PF03417">
    <property type="entry name" value="AAT"/>
    <property type="match status" value="1"/>
</dbReference>
<organism evidence="2 3">
    <name type="scientific">Lacipirellula parvula</name>
    <dbReference type="NCBI Taxonomy" id="2650471"/>
    <lineage>
        <taxon>Bacteria</taxon>
        <taxon>Pseudomonadati</taxon>
        <taxon>Planctomycetota</taxon>
        <taxon>Planctomycetia</taxon>
        <taxon>Pirellulales</taxon>
        <taxon>Lacipirellulaceae</taxon>
        <taxon>Lacipirellula</taxon>
    </lineage>
</organism>
<keyword evidence="3" id="KW-1185">Reference proteome</keyword>
<name>A0A5K7XG94_9BACT</name>
<dbReference type="InterPro" id="IPR047803">
    <property type="entry name" value="DCD1A/B-like"/>
</dbReference>
<dbReference type="KEGG" id="lpav:PLANPX_5506"/>
<dbReference type="InterPro" id="IPR029055">
    <property type="entry name" value="Ntn_hydrolases_N"/>
</dbReference>
<evidence type="ECO:0000313" key="2">
    <source>
        <dbReference type="EMBL" id="BBO35894.1"/>
    </source>
</evidence>
<dbReference type="NCBIfam" id="NF040521">
    <property type="entry name" value="C45_proenzyme"/>
    <property type="match status" value="1"/>
</dbReference>
<protein>
    <recommendedName>
        <fullName evidence="1">Peptidase C45 hydrolase domain-containing protein</fullName>
    </recommendedName>
</protein>
<dbReference type="InterPro" id="IPR005079">
    <property type="entry name" value="Peptidase_C45_hydrolase"/>
</dbReference>
<dbReference type="PANTHER" id="PTHR35190:SF2">
    <property type="entry name" value="PROTEIN DCD1B"/>
    <property type="match status" value="1"/>
</dbReference>
<feature type="domain" description="Peptidase C45 hydrolase" evidence="1">
    <location>
        <begin position="154"/>
        <end position="298"/>
    </location>
</feature>
<dbReference type="PANTHER" id="PTHR35190">
    <property type="entry name" value="PROTEIN DCD1B"/>
    <property type="match status" value="1"/>
</dbReference>
<dbReference type="AlphaFoldDB" id="A0A5K7XG94"/>
<dbReference type="EMBL" id="AP021861">
    <property type="protein sequence ID" value="BBO35894.1"/>
    <property type="molecule type" value="Genomic_DNA"/>
</dbReference>
<dbReference type="RefSeq" id="WP_152101173.1">
    <property type="nucleotide sequence ID" value="NZ_AP021861.1"/>
</dbReference>
<evidence type="ECO:0000313" key="3">
    <source>
        <dbReference type="Proteomes" id="UP000326837"/>
    </source>
</evidence>